<feature type="binding site" evidence="4 6">
    <location>
        <position position="342"/>
    </location>
    <ligand>
        <name>substrate</name>
    </ligand>
</feature>
<evidence type="ECO:0000259" key="7">
    <source>
        <dbReference type="SMART" id="SM01005"/>
    </source>
</evidence>
<reference evidence="8" key="2">
    <citation type="journal article" date="2024" name="Environ. Microbiol.">
        <title>Genome analysis and description of Tunturibacter gen. nov. expands the diversity of Terriglobia in tundra soils.</title>
        <authorList>
            <person name="Messyasz A."/>
            <person name="Mannisto M.K."/>
            <person name="Kerkhof L.J."/>
            <person name="Haggblom M.M."/>
        </authorList>
    </citation>
    <scope>NUCLEOTIDE SEQUENCE</scope>
    <source>
        <strain evidence="8">M8UP39</strain>
    </source>
</reference>
<dbReference type="Pfam" id="PF00842">
    <property type="entry name" value="Ala_racemase_C"/>
    <property type="match status" value="1"/>
</dbReference>
<dbReference type="InterPro" id="IPR001608">
    <property type="entry name" value="Ala_racemase_N"/>
</dbReference>
<comment type="function">
    <text evidence="4">Catalyzes the interconversion of L-alanine and D-alanine. May also act on other amino acids.</text>
</comment>
<dbReference type="NCBIfam" id="TIGR00492">
    <property type="entry name" value="alr"/>
    <property type="match status" value="1"/>
</dbReference>
<dbReference type="InterPro" id="IPR009006">
    <property type="entry name" value="Ala_racemase/Decarboxylase_C"/>
</dbReference>
<dbReference type="GO" id="GO:0030632">
    <property type="term" value="P:D-alanine biosynthetic process"/>
    <property type="evidence" value="ECO:0007669"/>
    <property type="project" value="UniProtKB-UniRule"/>
</dbReference>
<name>A0AAU7Z385_9BACT</name>
<comment type="cofactor">
    <cofactor evidence="1 4 5">
        <name>pyridoxal 5'-phosphate</name>
        <dbReference type="ChEBI" id="CHEBI:597326"/>
    </cofactor>
</comment>
<evidence type="ECO:0000256" key="5">
    <source>
        <dbReference type="PIRSR" id="PIRSR600821-50"/>
    </source>
</evidence>
<comment type="catalytic activity">
    <reaction evidence="4">
        <text>L-alanine = D-alanine</text>
        <dbReference type="Rhea" id="RHEA:20249"/>
        <dbReference type="ChEBI" id="CHEBI:57416"/>
        <dbReference type="ChEBI" id="CHEBI:57972"/>
        <dbReference type="EC" id="5.1.1.1"/>
    </reaction>
</comment>
<keyword evidence="3 4" id="KW-0413">Isomerase</keyword>
<dbReference type="PANTHER" id="PTHR30511:SF0">
    <property type="entry name" value="ALANINE RACEMASE, CATABOLIC-RELATED"/>
    <property type="match status" value="1"/>
</dbReference>
<dbReference type="Pfam" id="PF01168">
    <property type="entry name" value="Ala_racemase_N"/>
    <property type="match status" value="1"/>
</dbReference>
<feature type="domain" description="Alanine racemase C-terminal" evidence="7">
    <location>
        <begin position="268"/>
        <end position="396"/>
    </location>
</feature>
<dbReference type="GO" id="GO:0008784">
    <property type="term" value="F:alanine racemase activity"/>
    <property type="evidence" value="ECO:0007669"/>
    <property type="project" value="UniProtKB-UniRule"/>
</dbReference>
<dbReference type="KEGG" id="tgi:RBB81_04535"/>
<feature type="modified residue" description="N6-(pyridoxal phosphate)lysine" evidence="4 5">
    <location>
        <position position="34"/>
    </location>
</feature>
<sequence>MKNWVEVSEQRLAGNYKLLQEAAGAETAVLAVVKANAYGHGAAVCAPVLARAGAEWLGVTDVVEGAAVREALAGAGIAREEQPEVLVMSGLLREDAGDVIRHGLTPVVWLREQMEWLVEAAGQSGGVVMPVHVEIDTGMARQGVAPGEELEALLGWVKGQTALRVDGVMTHFASSEVAGSAQTLAQRKRFDEAMDAVAAAGVRPAWVHAGNSSTLDNQGAEGNVPWLRGLAAGVGAKSMVRTGIALYGYCLPIEGGGLNTVRRELQPVMTWKTRVIGVREVEAGETVGYNGIFVAERAMRLALLPVGYADGLRRELSASNARLGGWAMVRGQRAAIVGRVSMNLTVVDVSGIADVAVGDEVVVLGDGVTADDHARLAGTIAYEIVCAVQTAHRCGIAG</sequence>
<dbReference type="HAMAP" id="MF_01201">
    <property type="entry name" value="Ala_racemase"/>
    <property type="match status" value="1"/>
</dbReference>
<dbReference type="PANTHER" id="PTHR30511">
    <property type="entry name" value="ALANINE RACEMASE"/>
    <property type="match status" value="1"/>
</dbReference>
<dbReference type="InterPro" id="IPR011079">
    <property type="entry name" value="Ala_racemase_C"/>
</dbReference>
<dbReference type="EC" id="5.1.1.1" evidence="4"/>
<dbReference type="CDD" id="cd00430">
    <property type="entry name" value="PLPDE_III_AR"/>
    <property type="match status" value="1"/>
</dbReference>
<dbReference type="InterPro" id="IPR029066">
    <property type="entry name" value="PLP-binding_barrel"/>
</dbReference>
<evidence type="ECO:0000256" key="1">
    <source>
        <dbReference type="ARBA" id="ARBA00001933"/>
    </source>
</evidence>
<dbReference type="SUPFAM" id="SSF50621">
    <property type="entry name" value="Alanine racemase C-terminal domain-like"/>
    <property type="match status" value="1"/>
</dbReference>
<dbReference type="GO" id="GO:0030170">
    <property type="term" value="F:pyridoxal phosphate binding"/>
    <property type="evidence" value="ECO:0007669"/>
    <property type="project" value="UniProtKB-UniRule"/>
</dbReference>
<dbReference type="InterPro" id="IPR020622">
    <property type="entry name" value="Ala_racemase_pyridoxalP-BS"/>
</dbReference>
<dbReference type="Gene3D" id="2.40.37.10">
    <property type="entry name" value="Lyase, Ornithine Decarboxylase, Chain A, domain 1"/>
    <property type="match status" value="1"/>
</dbReference>
<reference evidence="8" key="1">
    <citation type="submission" date="2023-08" db="EMBL/GenBank/DDBJ databases">
        <authorList>
            <person name="Messyasz A."/>
            <person name="Mannisto M.K."/>
            <person name="Kerkhof L.J."/>
            <person name="Haggblom M."/>
        </authorList>
    </citation>
    <scope>NUCLEOTIDE SEQUENCE</scope>
    <source>
        <strain evidence="8">M8UP39</strain>
    </source>
</reference>
<gene>
    <name evidence="8" type="primary">alr</name>
    <name evidence="8" type="ORF">RBB81_04535</name>
</gene>
<accession>A0AAU7Z385</accession>
<dbReference type="AlphaFoldDB" id="A0AAU7Z385"/>
<organism evidence="8">
    <name type="scientific">Tunturiibacter gelidiferens</name>
    <dbReference type="NCBI Taxonomy" id="3069689"/>
    <lineage>
        <taxon>Bacteria</taxon>
        <taxon>Pseudomonadati</taxon>
        <taxon>Acidobacteriota</taxon>
        <taxon>Terriglobia</taxon>
        <taxon>Terriglobales</taxon>
        <taxon>Acidobacteriaceae</taxon>
        <taxon>Tunturiibacter</taxon>
    </lineage>
</organism>
<dbReference type="PROSITE" id="PS00395">
    <property type="entry name" value="ALANINE_RACEMASE"/>
    <property type="match status" value="1"/>
</dbReference>
<dbReference type="RefSeq" id="WP_353072869.1">
    <property type="nucleotide sequence ID" value="NZ_CP132938.1"/>
</dbReference>
<evidence type="ECO:0000256" key="3">
    <source>
        <dbReference type="ARBA" id="ARBA00023235"/>
    </source>
</evidence>
<evidence type="ECO:0000256" key="4">
    <source>
        <dbReference type="HAMAP-Rule" id="MF_01201"/>
    </source>
</evidence>
<dbReference type="SMART" id="SM01005">
    <property type="entry name" value="Ala_racemase_C"/>
    <property type="match status" value="1"/>
</dbReference>
<comment type="pathway">
    <text evidence="4">Amino-acid biosynthesis; D-alanine biosynthesis; D-alanine from L-alanine: step 1/1.</text>
</comment>
<proteinExistence type="inferred from homology"/>
<comment type="similarity">
    <text evidence="4">Belongs to the alanine racemase family.</text>
</comment>
<dbReference type="Gene3D" id="3.20.20.10">
    <property type="entry name" value="Alanine racemase"/>
    <property type="match status" value="1"/>
</dbReference>
<dbReference type="InterPro" id="IPR000821">
    <property type="entry name" value="Ala_racemase"/>
</dbReference>
<dbReference type="SUPFAM" id="SSF51419">
    <property type="entry name" value="PLP-binding barrel"/>
    <property type="match status" value="1"/>
</dbReference>
<evidence type="ECO:0000313" key="8">
    <source>
        <dbReference type="EMBL" id="XCB23196.1"/>
    </source>
</evidence>
<dbReference type="EMBL" id="CP132938">
    <property type="protein sequence ID" value="XCB23196.1"/>
    <property type="molecule type" value="Genomic_DNA"/>
</dbReference>
<feature type="active site" description="Proton acceptor; specific for D-alanine" evidence="4">
    <location>
        <position position="34"/>
    </location>
</feature>
<feature type="binding site" evidence="4 6">
    <location>
        <position position="141"/>
    </location>
    <ligand>
        <name>substrate</name>
    </ligand>
</feature>
<dbReference type="GO" id="GO:0005829">
    <property type="term" value="C:cytosol"/>
    <property type="evidence" value="ECO:0007669"/>
    <property type="project" value="TreeGrafter"/>
</dbReference>
<evidence type="ECO:0000256" key="6">
    <source>
        <dbReference type="PIRSR" id="PIRSR600821-52"/>
    </source>
</evidence>
<keyword evidence="2 4" id="KW-0663">Pyridoxal phosphate</keyword>
<protein>
    <recommendedName>
        <fullName evidence="4">Alanine racemase</fullName>
        <ecNumber evidence="4">5.1.1.1</ecNumber>
    </recommendedName>
</protein>
<dbReference type="PRINTS" id="PR00992">
    <property type="entry name" value="ALARACEMASE"/>
</dbReference>
<feature type="active site" description="Proton acceptor; specific for L-alanine" evidence="4">
    <location>
        <position position="289"/>
    </location>
</feature>
<evidence type="ECO:0000256" key="2">
    <source>
        <dbReference type="ARBA" id="ARBA00022898"/>
    </source>
</evidence>